<dbReference type="Pfam" id="PF07883">
    <property type="entry name" value="Cupin_2"/>
    <property type="match status" value="1"/>
</dbReference>
<proteinExistence type="predicted"/>
<dbReference type="Proteomes" id="UP000019402">
    <property type="component" value="Unassembled WGS sequence"/>
</dbReference>
<dbReference type="PANTHER" id="PTHR46797:SF19">
    <property type="entry name" value="BLL2473 PROTEIN"/>
    <property type="match status" value="1"/>
</dbReference>
<dbReference type="OrthoDB" id="9805356at2"/>
<sequence length="184" mass="20882">MNQDKIKAIAARMKVLREVCDCSMDAACEALGIDKDTYSSYEEGLVDIPVGFLYSFASYFKVELVALLTGSEPRLQDFSVVRAGRGLKVNRNKPYSYMNLAYNFQGKKAEPFLVTVFPKHERLEQSSHEGQEINYVIEGRLMVKIEDHEVILEEGDCLYFHCSKQHGMKALDNKEAKFLAIIIA</sequence>
<feature type="domain" description="HTH cro/C1-type" evidence="2">
    <location>
        <begin position="13"/>
        <end position="67"/>
    </location>
</feature>
<dbReference type="Gene3D" id="1.10.260.40">
    <property type="entry name" value="lambda repressor-like DNA-binding domains"/>
    <property type="match status" value="1"/>
</dbReference>
<dbReference type="CDD" id="cd00093">
    <property type="entry name" value="HTH_XRE"/>
    <property type="match status" value="1"/>
</dbReference>
<dbReference type="AlphaFoldDB" id="W7YP23"/>
<dbReference type="GO" id="GO:0005829">
    <property type="term" value="C:cytosol"/>
    <property type="evidence" value="ECO:0007669"/>
    <property type="project" value="TreeGrafter"/>
</dbReference>
<name>W7YP23_9BACT</name>
<dbReference type="PANTHER" id="PTHR46797">
    <property type="entry name" value="HTH-TYPE TRANSCRIPTIONAL REGULATOR"/>
    <property type="match status" value="1"/>
</dbReference>
<dbReference type="eggNOG" id="COG1917">
    <property type="taxonomic scope" value="Bacteria"/>
</dbReference>
<comment type="caution">
    <text evidence="3">The sequence shown here is derived from an EMBL/GenBank/DDBJ whole genome shotgun (WGS) entry which is preliminary data.</text>
</comment>
<protein>
    <recommendedName>
        <fullName evidence="2">HTH cro/C1-type domain-containing protein</fullName>
    </recommendedName>
</protein>
<dbReference type="InterPro" id="IPR014710">
    <property type="entry name" value="RmlC-like_jellyroll"/>
</dbReference>
<dbReference type="InterPro" id="IPR011051">
    <property type="entry name" value="RmlC_Cupin_sf"/>
</dbReference>
<accession>W7YP23</accession>
<dbReference type="SUPFAM" id="SSF51182">
    <property type="entry name" value="RmlC-like cupins"/>
    <property type="match status" value="1"/>
</dbReference>
<dbReference type="STRING" id="869213.GCA_000517085_00340"/>
<reference evidence="3 4" key="1">
    <citation type="journal article" date="2014" name="Genome Announc.">
        <title>Draft Genome Sequence of Cytophaga fermentans JCM 21142T, a Facultative Anaerobe Isolated from Marine Mud.</title>
        <authorList>
            <person name="Starns D."/>
            <person name="Oshima K."/>
            <person name="Suda W."/>
            <person name="Iino T."/>
            <person name="Yuki M."/>
            <person name="Inoue J."/>
            <person name="Kitamura K."/>
            <person name="Iida T."/>
            <person name="Darby A."/>
            <person name="Hattori M."/>
            <person name="Ohkuma M."/>
        </authorList>
    </citation>
    <scope>NUCLEOTIDE SEQUENCE [LARGE SCALE GENOMIC DNA]</scope>
    <source>
        <strain evidence="3 4">JCM 21142</strain>
    </source>
</reference>
<dbReference type="InterPro" id="IPR050807">
    <property type="entry name" value="TransReg_Diox_bact_type"/>
</dbReference>
<keyword evidence="1" id="KW-0238">DNA-binding</keyword>
<dbReference type="InterPro" id="IPR001387">
    <property type="entry name" value="Cro/C1-type_HTH"/>
</dbReference>
<dbReference type="InterPro" id="IPR010982">
    <property type="entry name" value="Lambda_DNA-bd_dom_sf"/>
</dbReference>
<organism evidence="3 4">
    <name type="scientific">Saccharicrinis fermentans DSM 9555 = JCM 21142</name>
    <dbReference type="NCBI Taxonomy" id="869213"/>
    <lineage>
        <taxon>Bacteria</taxon>
        <taxon>Pseudomonadati</taxon>
        <taxon>Bacteroidota</taxon>
        <taxon>Bacteroidia</taxon>
        <taxon>Marinilabiliales</taxon>
        <taxon>Marinilabiliaceae</taxon>
        <taxon>Saccharicrinis</taxon>
    </lineage>
</organism>
<evidence type="ECO:0000256" key="1">
    <source>
        <dbReference type="ARBA" id="ARBA00023125"/>
    </source>
</evidence>
<dbReference type="Gene3D" id="2.60.120.10">
    <property type="entry name" value="Jelly Rolls"/>
    <property type="match status" value="1"/>
</dbReference>
<dbReference type="GO" id="GO:0003700">
    <property type="term" value="F:DNA-binding transcription factor activity"/>
    <property type="evidence" value="ECO:0007669"/>
    <property type="project" value="TreeGrafter"/>
</dbReference>
<dbReference type="GO" id="GO:0003677">
    <property type="term" value="F:DNA binding"/>
    <property type="evidence" value="ECO:0007669"/>
    <property type="project" value="UniProtKB-KW"/>
</dbReference>
<dbReference type="SMART" id="SM00530">
    <property type="entry name" value="HTH_XRE"/>
    <property type="match status" value="1"/>
</dbReference>
<dbReference type="PROSITE" id="PS50943">
    <property type="entry name" value="HTH_CROC1"/>
    <property type="match status" value="1"/>
</dbReference>
<evidence type="ECO:0000313" key="3">
    <source>
        <dbReference type="EMBL" id="GAF04159.1"/>
    </source>
</evidence>
<evidence type="ECO:0000259" key="2">
    <source>
        <dbReference type="PROSITE" id="PS50943"/>
    </source>
</evidence>
<dbReference type="InterPro" id="IPR013096">
    <property type="entry name" value="Cupin_2"/>
</dbReference>
<dbReference type="CDD" id="cd02209">
    <property type="entry name" value="cupin_XRE_C"/>
    <property type="match status" value="1"/>
</dbReference>
<dbReference type="EMBL" id="BAMD01000038">
    <property type="protein sequence ID" value="GAF04159.1"/>
    <property type="molecule type" value="Genomic_DNA"/>
</dbReference>
<evidence type="ECO:0000313" key="4">
    <source>
        <dbReference type="Proteomes" id="UP000019402"/>
    </source>
</evidence>
<keyword evidence="4" id="KW-1185">Reference proteome</keyword>
<dbReference type="SUPFAM" id="SSF47413">
    <property type="entry name" value="lambda repressor-like DNA-binding domains"/>
    <property type="match status" value="1"/>
</dbReference>
<dbReference type="RefSeq" id="WP_027470400.1">
    <property type="nucleotide sequence ID" value="NZ_KI912107.1"/>
</dbReference>
<gene>
    <name evidence="3" type="ORF">JCM21142_72855</name>
</gene>